<evidence type="ECO:0000256" key="7">
    <source>
        <dbReference type="ARBA" id="ARBA00023265"/>
    </source>
</evidence>
<accession>A0A699Q6D3</accession>
<dbReference type="InterPro" id="IPR004326">
    <property type="entry name" value="Mlo"/>
</dbReference>
<comment type="caution">
    <text evidence="9">The sequence shown here is derived from an EMBL/GenBank/DDBJ whole genome shotgun (WGS) entry which is preliminary data.</text>
</comment>
<sequence length="144" mass="16184">VLVQFWCSYSTVPLNVFVTLMGSKVKKALIVESVWDSLHNWCKRVKERSKTLRSVGTRSTCLLGSTTDEGDKEITVASGTLSQSSSTGTLNHMDDDNQDSGPLPQQELSFRMSEYLSDTMRHVPTNHDIEEDEESKVQPLEDLF</sequence>
<dbReference type="GO" id="GO:0006952">
    <property type="term" value="P:defense response"/>
    <property type="evidence" value="ECO:0007669"/>
    <property type="project" value="UniProtKB-KW"/>
</dbReference>
<evidence type="ECO:0000256" key="5">
    <source>
        <dbReference type="ARBA" id="ARBA00022989"/>
    </source>
</evidence>
<feature type="region of interest" description="Disordered" evidence="8">
    <location>
        <begin position="75"/>
        <end position="144"/>
    </location>
</feature>
<feature type="non-terminal residue" evidence="9">
    <location>
        <position position="1"/>
    </location>
</feature>
<gene>
    <name evidence="9" type="ORF">Tci_830508</name>
</gene>
<name>A0A699Q6D3_TANCI</name>
<dbReference type="AlphaFoldDB" id="A0A699Q6D3"/>
<dbReference type="Pfam" id="PF03094">
    <property type="entry name" value="Mlo"/>
    <property type="match status" value="1"/>
</dbReference>
<comment type="similarity">
    <text evidence="2">Belongs to the MLO family.</text>
</comment>
<reference evidence="9" key="1">
    <citation type="journal article" date="2019" name="Sci. Rep.">
        <title>Draft genome of Tanacetum cinerariifolium, the natural source of mosquito coil.</title>
        <authorList>
            <person name="Yamashiro T."/>
            <person name="Shiraishi A."/>
            <person name="Satake H."/>
            <person name="Nakayama K."/>
        </authorList>
    </citation>
    <scope>NUCLEOTIDE SEQUENCE</scope>
</reference>
<dbReference type="EMBL" id="BKCJ010977960">
    <property type="protein sequence ID" value="GFC58538.1"/>
    <property type="molecule type" value="Genomic_DNA"/>
</dbReference>
<evidence type="ECO:0000313" key="9">
    <source>
        <dbReference type="EMBL" id="GFC58538.1"/>
    </source>
</evidence>
<comment type="subcellular location">
    <subcellularLocation>
        <location evidence="1">Membrane</location>
        <topology evidence="1">Multi-pass membrane protein</topology>
    </subcellularLocation>
</comment>
<evidence type="ECO:0000256" key="4">
    <source>
        <dbReference type="ARBA" id="ARBA00022821"/>
    </source>
</evidence>
<keyword evidence="6" id="KW-0472">Membrane</keyword>
<evidence type="ECO:0000256" key="3">
    <source>
        <dbReference type="ARBA" id="ARBA00022692"/>
    </source>
</evidence>
<evidence type="ECO:0000256" key="1">
    <source>
        <dbReference type="ARBA" id="ARBA00004141"/>
    </source>
</evidence>
<dbReference type="GO" id="GO:0016020">
    <property type="term" value="C:membrane"/>
    <property type="evidence" value="ECO:0007669"/>
    <property type="project" value="UniProtKB-SubCell"/>
</dbReference>
<dbReference type="PANTHER" id="PTHR31942">
    <property type="entry name" value="MLO-LIKE PROTEIN 1"/>
    <property type="match status" value="1"/>
</dbReference>
<keyword evidence="7" id="KW-0568">Pathogenesis-related protein</keyword>
<protein>
    <submittedName>
        <fullName evidence="9">MLO-like protein 4</fullName>
    </submittedName>
</protein>
<feature type="compositionally biased region" description="Low complexity" evidence="8">
    <location>
        <begin position="78"/>
        <end position="90"/>
    </location>
</feature>
<keyword evidence="5" id="KW-1133">Transmembrane helix</keyword>
<evidence type="ECO:0000256" key="2">
    <source>
        <dbReference type="ARBA" id="ARBA00006574"/>
    </source>
</evidence>
<organism evidence="9">
    <name type="scientific">Tanacetum cinerariifolium</name>
    <name type="common">Dalmatian daisy</name>
    <name type="synonym">Chrysanthemum cinerariifolium</name>
    <dbReference type="NCBI Taxonomy" id="118510"/>
    <lineage>
        <taxon>Eukaryota</taxon>
        <taxon>Viridiplantae</taxon>
        <taxon>Streptophyta</taxon>
        <taxon>Embryophyta</taxon>
        <taxon>Tracheophyta</taxon>
        <taxon>Spermatophyta</taxon>
        <taxon>Magnoliopsida</taxon>
        <taxon>eudicotyledons</taxon>
        <taxon>Gunneridae</taxon>
        <taxon>Pentapetalae</taxon>
        <taxon>asterids</taxon>
        <taxon>campanulids</taxon>
        <taxon>Asterales</taxon>
        <taxon>Asteraceae</taxon>
        <taxon>Asteroideae</taxon>
        <taxon>Anthemideae</taxon>
        <taxon>Anthemidinae</taxon>
        <taxon>Tanacetum</taxon>
    </lineage>
</organism>
<keyword evidence="4" id="KW-0611">Plant defense</keyword>
<dbReference type="PANTHER" id="PTHR31942:SF9">
    <property type="entry name" value="MLO-LIKE PROTEIN 4"/>
    <property type="match status" value="1"/>
</dbReference>
<proteinExistence type="inferred from homology"/>
<evidence type="ECO:0000256" key="6">
    <source>
        <dbReference type="ARBA" id="ARBA00023136"/>
    </source>
</evidence>
<evidence type="ECO:0000256" key="8">
    <source>
        <dbReference type="SAM" id="MobiDB-lite"/>
    </source>
</evidence>
<feature type="compositionally biased region" description="Basic and acidic residues" evidence="8">
    <location>
        <begin position="119"/>
        <end position="128"/>
    </location>
</feature>
<keyword evidence="3" id="KW-0812">Transmembrane</keyword>